<proteinExistence type="inferred from homology"/>
<evidence type="ECO:0000256" key="11">
    <source>
        <dbReference type="SAM" id="MobiDB-lite"/>
    </source>
</evidence>
<keyword evidence="14" id="KW-1185">Reference proteome</keyword>
<evidence type="ECO:0000256" key="8">
    <source>
        <dbReference type="ARBA" id="ARBA00023065"/>
    </source>
</evidence>
<evidence type="ECO:0008006" key="15">
    <source>
        <dbReference type="Google" id="ProtNLM"/>
    </source>
</evidence>
<dbReference type="Proteomes" id="UP001152759">
    <property type="component" value="Chromosome 2"/>
</dbReference>
<evidence type="ECO:0000256" key="1">
    <source>
        <dbReference type="ARBA" id="ARBA00004651"/>
    </source>
</evidence>
<evidence type="ECO:0000256" key="10">
    <source>
        <dbReference type="ARBA" id="ARBA00023303"/>
    </source>
</evidence>
<dbReference type="Pfam" id="PF03189">
    <property type="entry name" value="Otopetrin"/>
    <property type="match status" value="1"/>
</dbReference>
<organism evidence="13 14">
    <name type="scientific">Bemisia tabaci</name>
    <name type="common">Sweetpotato whitefly</name>
    <name type="synonym">Aleurodes tabaci</name>
    <dbReference type="NCBI Taxonomy" id="7038"/>
    <lineage>
        <taxon>Eukaryota</taxon>
        <taxon>Metazoa</taxon>
        <taxon>Ecdysozoa</taxon>
        <taxon>Arthropoda</taxon>
        <taxon>Hexapoda</taxon>
        <taxon>Insecta</taxon>
        <taxon>Pterygota</taxon>
        <taxon>Neoptera</taxon>
        <taxon>Paraneoptera</taxon>
        <taxon>Hemiptera</taxon>
        <taxon>Sternorrhyncha</taxon>
        <taxon>Aleyrodoidea</taxon>
        <taxon>Aleyrodidae</taxon>
        <taxon>Aleyrodinae</taxon>
        <taxon>Bemisia</taxon>
    </lineage>
</organism>
<comment type="similarity">
    <text evidence="2">Belongs to the otopetrin family.</text>
</comment>
<keyword evidence="10" id="KW-0407">Ion channel</keyword>
<evidence type="ECO:0000256" key="3">
    <source>
        <dbReference type="ARBA" id="ARBA00022448"/>
    </source>
</evidence>
<feature type="transmembrane region" description="Helical" evidence="12">
    <location>
        <begin position="342"/>
        <end position="360"/>
    </location>
</feature>
<dbReference type="InterPro" id="IPR004878">
    <property type="entry name" value="Otopetrin"/>
</dbReference>
<comment type="subcellular location">
    <subcellularLocation>
        <location evidence="1">Cell membrane</location>
        <topology evidence="1">Multi-pass membrane protein</topology>
    </subcellularLocation>
</comment>
<evidence type="ECO:0000313" key="14">
    <source>
        <dbReference type="Proteomes" id="UP001152759"/>
    </source>
</evidence>
<feature type="transmembrane region" description="Helical" evidence="12">
    <location>
        <begin position="779"/>
        <end position="800"/>
    </location>
</feature>
<keyword evidence="5 12" id="KW-0812">Transmembrane</keyword>
<dbReference type="PANTHER" id="PTHR21522">
    <property type="entry name" value="PROTON CHANNEL OTOP"/>
    <property type="match status" value="1"/>
</dbReference>
<feature type="transmembrane region" description="Helical" evidence="12">
    <location>
        <begin position="127"/>
        <end position="147"/>
    </location>
</feature>
<evidence type="ECO:0000313" key="13">
    <source>
        <dbReference type="EMBL" id="CAH0764935.1"/>
    </source>
</evidence>
<feature type="transmembrane region" description="Helical" evidence="12">
    <location>
        <begin position="676"/>
        <end position="699"/>
    </location>
</feature>
<keyword evidence="7 12" id="KW-1133">Transmembrane helix</keyword>
<evidence type="ECO:0000256" key="2">
    <source>
        <dbReference type="ARBA" id="ARBA00006513"/>
    </source>
</evidence>
<feature type="transmembrane region" description="Helical" evidence="12">
    <location>
        <begin position="850"/>
        <end position="872"/>
    </location>
</feature>
<keyword evidence="9 12" id="KW-0472">Membrane</keyword>
<dbReference type="PANTHER" id="PTHR21522:SF62">
    <property type="entry name" value="OTOPETRIN-LIKE A, ISOFORM C"/>
    <property type="match status" value="1"/>
</dbReference>
<dbReference type="GO" id="GO:0005886">
    <property type="term" value="C:plasma membrane"/>
    <property type="evidence" value="ECO:0007669"/>
    <property type="project" value="UniProtKB-SubCell"/>
</dbReference>
<dbReference type="GO" id="GO:0015252">
    <property type="term" value="F:proton channel activity"/>
    <property type="evidence" value="ECO:0007669"/>
    <property type="project" value="InterPro"/>
</dbReference>
<protein>
    <recommendedName>
        <fullName evidence="15">Proton channel OtopLc</fullName>
    </recommendedName>
</protein>
<reference evidence="13" key="1">
    <citation type="submission" date="2021-12" db="EMBL/GenBank/DDBJ databases">
        <authorList>
            <person name="King R."/>
        </authorList>
    </citation>
    <scope>NUCLEOTIDE SEQUENCE</scope>
</reference>
<feature type="compositionally biased region" description="Basic and acidic residues" evidence="11">
    <location>
        <begin position="157"/>
        <end position="219"/>
    </location>
</feature>
<feature type="transmembrane region" description="Helical" evidence="12">
    <location>
        <begin position="303"/>
        <end position="322"/>
    </location>
</feature>
<evidence type="ECO:0000256" key="6">
    <source>
        <dbReference type="ARBA" id="ARBA00022781"/>
    </source>
</evidence>
<dbReference type="AlphaFoldDB" id="A0A9P0C8D4"/>
<evidence type="ECO:0000256" key="4">
    <source>
        <dbReference type="ARBA" id="ARBA00022475"/>
    </source>
</evidence>
<keyword evidence="6" id="KW-0375">Hydrogen ion transport</keyword>
<dbReference type="OrthoDB" id="6429739at2759"/>
<gene>
    <name evidence="13" type="ORF">BEMITA_LOCUS3242</name>
</gene>
<evidence type="ECO:0000256" key="7">
    <source>
        <dbReference type="ARBA" id="ARBA00022989"/>
    </source>
</evidence>
<feature type="transmembrane region" description="Helical" evidence="12">
    <location>
        <begin position="821"/>
        <end position="838"/>
    </location>
</feature>
<dbReference type="EMBL" id="OU963863">
    <property type="protein sequence ID" value="CAH0764935.1"/>
    <property type="molecule type" value="Genomic_DNA"/>
</dbReference>
<name>A0A9P0C8D4_BEMTA</name>
<feature type="transmembrane region" description="Helical" evidence="12">
    <location>
        <begin position="610"/>
        <end position="630"/>
    </location>
</feature>
<dbReference type="KEGG" id="btab:109031994"/>
<feature type="transmembrane region" description="Helical" evidence="12">
    <location>
        <begin position="705"/>
        <end position="732"/>
    </location>
</feature>
<feature type="region of interest" description="Disordered" evidence="11">
    <location>
        <begin position="153"/>
        <end position="251"/>
    </location>
</feature>
<keyword evidence="3" id="KW-0813">Transport</keyword>
<evidence type="ECO:0000256" key="12">
    <source>
        <dbReference type="SAM" id="Phobius"/>
    </source>
</evidence>
<evidence type="ECO:0000256" key="5">
    <source>
        <dbReference type="ARBA" id="ARBA00022692"/>
    </source>
</evidence>
<evidence type="ECO:0000256" key="9">
    <source>
        <dbReference type="ARBA" id="ARBA00023136"/>
    </source>
</evidence>
<feature type="transmembrane region" description="Helical" evidence="12">
    <location>
        <begin position="372"/>
        <end position="391"/>
    </location>
</feature>
<keyword evidence="4" id="KW-1003">Cell membrane</keyword>
<feature type="transmembrane region" description="Helical" evidence="12">
    <location>
        <begin position="91"/>
        <end position="112"/>
    </location>
</feature>
<sequence length="893" mass="100269">MQRCPYIHEMKERLLSQSSNPEILRMDMSDKHESRRDVHSYSISHHDYGGIETVVKLNTDGCGSHILPIPECRRIQSLLKFVPKNAKTSQFIFLSFIYAKLLIVMCIAYVLSEVITLKLPVECYEGFFTYLYGVSIFFLLYVFCFLLQESSCCQGNSDRKSSKKDKAKEKKAKEKEKADRKAKEKEEKAKEKEHEKEKKKEEKEKKKDKKKEKEAKDGGAGDAQTHAAGKDKGTTGSGPDIPQPNKKQSNLFQGVVTTAMKKEKGLETPSQDSVQVYEPSPPIVANFGRKRKTTHSSQSHGSFFLRVGAIAFGLGTMIYSGLEFGVFFETPFNSPCYQILKGINPVLQMIFTFMQMYFIFMNSRLNIHRFKVVARFGLMHIVATNLCVWIRTTVLESIKEYDLYTSRHNLSGIPTIPPITNGTKQNLTSEFALYGGGNRINQIKRAPVTFAPAGHLKTTTKIFSSTMSKILSHVSTTPTTPSVELTTNRPTTPFTFSSSVSTASAAVTLPSSIPTIPHLIKTLNASTTAHISTANSGIPSTAPAFFKLWNNENQTFTQNVSSLHNLSAAPTIWDQPVAEALVMLNGTYIDPKKCGRINIMGNIVRDSAPFLYPFIVEYCLVGAAVIYIMWKHIGRLPKYSEEDLEHRLEAMLSRRAIAIAQATTGRMDCVGASKGLFIGLLLLVGSLICLILFFVLIHHPQLGLLAVYLADVSHCIVMVLSILAIFIGFWRVRRLKYYYDEGNSLNDLLQRVSAFGIFIYAMFSVIAGSLTFMSSEPNLLVMITGSITVLQVLCQVVFISDVSRRRVHLPEHDANKPGRQIVTFLLICNITMWVIYTFDAQKVTANPVQLNFYGFLAWSMIQRITLPLSIFYRFHAAVTLAEVWKTSYKPRLD</sequence>
<accession>A0A9P0C8D4</accession>
<keyword evidence="8" id="KW-0406">Ion transport</keyword>
<feature type="transmembrane region" description="Helical" evidence="12">
    <location>
        <begin position="752"/>
        <end position="773"/>
    </location>
</feature>